<dbReference type="InterPro" id="IPR020117">
    <property type="entry name" value="Uncharacterised_YncJ"/>
</dbReference>
<dbReference type="Pfam" id="PF10829">
    <property type="entry name" value="DUF2554"/>
    <property type="match status" value="1"/>
</dbReference>
<proteinExistence type="predicted"/>
<feature type="chain" id="PRO_5026211103" evidence="2">
    <location>
        <begin position="23"/>
        <end position="94"/>
    </location>
</feature>
<keyword evidence="2" id="KW-0732">Signal</keyword>
<evidence type="ECO:0000313" key="3">
    <source>
        <dbReference type="EMBL" id="EBG5392990.1"/>
    </source>
</evidence>
<accession>A0A5T4G942</accession>
<organism evidence="3">
    <name type="scientific">Salmonella typhi</name>
    <dbReference type="NCBI Taxonomy" id="90370"/>
    <lineage>
        <taxon>Bacteria</taxon>
        <taxon>Pseudomonadati</taxon>
        <taxon>Pseudomonadota</taxon>
        <taxon>Gammaproteobacteria</taxon>
        <taxon>Enterobacterales</taxon>
        <taxon>Enterobacteriaceae</taxon>
        <taxon>Salmonella</taxon>
    </lineage>
</organism>
<feature type="region of interest" description="Disordered" evidence="1">
    <location>
        <begin position="49"/>
        <end position="71"/>
    </location>
</feature>
<name>A0A5T4G942_SALTI</name>
<protein>
    <submittedName>
        <fullName evidence="3">DUF2554 family protein</fullName>
    </submittedName>
</protein>
<dbReference type="EMBL" id="AAFJDY010000004">
    <property type="protein sequence ID" value="EBG5392990.1"/>
    <property type="molecule type" value="Genomic_DNA"/>
</dbReference>
<sequence length="94" mass="10881">MLTKTLSVVLLTCALFSGQLLAKQQDHAFVWFATGGHQLRHEADSDELRAAAEESAEGLREHHNWQKSRKPESYFRQLNAPALQQRFHQRFRAH</sequence>
<comment type="caution">
    <text evidence="3">The sequence shown here is derived from an EMBL/GenBank/DDBJ whole genome shotgun (WGS) entry which is preliminary data.</text>
</comment>
<evidence type="ECO:0000256" key="2">
    <source>
        <dbReference type="SAM" id="SignalP"/>
    </source>
</evidence>
<evidence type="ECO:0000256" key="1">
    <source>
        <dbReference type="SAM" id="MobiDB-lite"/>
    </source>
</evidence>
<feature type="signal peptide" evidence="2">
    <location>
        <begin position="1"/>
        <end position="22"/>
    </location>
</feature>
<reference evidence="3" key="1">
    <citation type="submission" date="2019-06" db="EMBL/GenBank/DDBJ databases">
        <authorList>
            <person name="Ashton P.M."/>
            <person name="Dallman T."/>
            <person name="Nair S."/>
            <person name="De Pinna E."/>
            <person name="Peters T."/>
            <person name="Grant K."/>
        </authorList>
    </citation>
    <scope>NUCLEOTIDE SEQUENCE</scope>
    <source>
        <strain evidence="3">731618</strain>
    </source>
</reference>
<dbReference type="AlphaFoldDB" id="A0A5T4G942"/>
<gene>
    <name evidence="3" type="ORF">FI137_03535</name>
</gene>